<dbReference type="Proteomes" id="UP000373269">
    <property type="component" value="Plasmid unnamed"/>
</dbReference>
<keyword evidence="2" id="KW-0614">Plasmid</keyword>
<gene>
    <name evidence="2" type="ORF">GDS87_24365</name>
</gene>
<dbReference type="RefSeq" id="WP_369595999.1">
    <property type="nucleotide sequence ID" value="NZ_CP045836.1"/>
</dbReference>
<evidence type="ECO:0000313" key="2">
    <source>
        <dbReference type="EMBL" id="QGG54057.1"/>
    </source>
</evidence>
<reference evidence="2 3" key="1">
    <citation type="submission" date="2019-11" db="EMBL/GenBank/DDBJ databases">
        <title>Whole Genome Sequencing and Comparative Genomic Analyses of Lysinibacillus pakistanensis LZH-9, a Halotolerant Strain with Excellent COD Removal Capability.</title>
        <authorList>
            <person name="Zhou H."/>
        </authorList>
    </citation>
    <scope>NUCLEOTIDE SEQUENCE [LARGE SCALE GENOMIC DNA]</scope>
    <source>
        <strain evidence="2 3">LZH-9</strain>
        <plasmid evidence="2 3">unnamed</plasmid>
    </source>
</reference>
<evidence type="ECO:0000313" key="3">
    <source>
        <dbReference type="Proteomes" id="UP000373269"/>
    </source>
</evidence>
<organism evidence="2 3">
    <name type="scientific">Lysinibacillus pakistanensis</name>
    <dbReference type="NCBI Taxonomy" id="759811"/>
    <lineage>
        <taxon>Bacteria</taxon>
        <taxon>Bacillati</taxon>
        <taxon>Bacillota</taxon>
        <taxon>Bacilli</taxon>
        <taxon>Bacillales</taxon>
        <taxon>Bacillaceae</taxon>
        <taxon>Lysinibacillus</taxon>
    </lineage>
</organism>
<keyword evidence="3" id="KW-1185">Reference proteome</keyword>
<name>A0ABX6DH75_9BACI</name>
<dbReference type="EMBL" id="CP045836">
    <property type="protein sequence ID" value="QGG54057.1"/>
    <property type="molecule type" value="Genomic_DNA"/>
</dbReference>
<feature type="compositionally biased region" description="Basic and acidic residues" evidence="1">
    <location>
        <begin position="7"/>
        <end position="22"/>
    </location>
</feature>
<protein>
    <submittedName>
        <fullName evidence="2">Uncharacterized protein</fullName>
    </submittedName>
</protein>
<feature type="region of interest" description="Disordered" evidence="1">
    <location>
        <begin position="35"/>
        <end position="62"/>
    </location>
</feature>
<feature type="region of interest" description="Disordered" evidence="1">
    <location>
        <begin position="1"/>
        <end position="22"/>
    </location>
</feature>
<geneLocation type="plasmid" evidence="2 3">
    <name>unnamed</name>
</geneLocation>
<accession>A0ABX6DH75</accession>
<proteinExistence type="predicted"/>
<sequence length="62" mass="7737">MNTSLDRQIEDTKKAENLTQKEKQRLIDLYNQQREQKEKEINDKYIEAQKEREKKQRMRLKQ</sequence>
<evidence type="ECO:0000256" key="1">
    <source>
        <dbReference type="SAM" id="MobiDB-lite"/>
    </source>
</evidence>
<feature type="compositionally biased region" description="Basic and acidic residues" evidence="1">
    <location>
        <begin position="35"/>
        <end position="54"/>
    </location>
</feature>